<dbReference type="Gene3D" id="3.10.10.10">
    <property type="entry name" value="HIV Type 1 Reverse Transcriptase, subunit A, domain 1"/>
    <property type="match status" value="1"/>
</dbReference>
<dbReference type="FunFam" id="3.30.70.270:FF:000026">
    <property type="entry name" value="Transposon Ty3-G Gag-Pol polyprotein"/>
    <property type="match status" value="1"/>
</dbReference>
<evidence type="ECO:0000313" key="3">
    <source>
        <dbReference type="EMBL" id="GEU74849.1"/>
    </source>
</evidence>
<name>A0A6L2MNB1_TANCI</name>
<feature type="compositionally biased region" description="Basic residues" evidence="1">
    <location>
        <begin position="334"/>
        <end position="348"/>
    </location>
</feature>
<dbReference type="AlphaFoldDB" id="A0A6L2MNB1"/>
<dbReference type="InterPro" id="IPR041588">
    <property type="entry name" value="Integrase_H2C2"/>
</dbReference>
<feature type="compositionally biased region" description="Gly residues" evidence="1">
    <location>
        <begin position="180"/>
        <end position="197"/>
    </location>
</feature>
<dbReference type="InterPro" id="IPR043128">
    <property type="entry name" value="Rev_trsase/Diguanyl_cyclase"/>
</dbReference>
<feature type="region of interest" description="Disordered" evidence="1">
    <location>
        <begin position="140"/>
        <end position="199"/>
    </location>
</feature>
<dbReference type="EMBL" id="BKCJ010006963">
    <property type="protein sequence ID" value="GEU74849.1"/>
    <property type="molecule type" value="Genomic_DNA"/>
</dbReference>
<dbReference type="Gene3D" id="2.40.70.10">
    <property type="entry name" value="Acid Proteases"/>
    <property type="match status" value="1"/>
</dbReference>
<dbReference type="PROSITE" id="PS50878">
    <property type="entry name" value="RT_POL"/>
    <property type="match status" value="1"/>
</dbReference>
<accession>A0A6L2MNB1</accession>
<feature type="region of interest" description="Disordered" evidence="1">
    <location>
        <begin position="1020"/>
        <end position="1044"/>
    </location>
</feature>
<dbReference type="SUPFAM" id="SSF56672">
    <property type="entry name" value="DNA/RNA polymerases"/>
    <property type="match status" value="1"/>
</dbReference>
<dbReference type="Pfam" id="PF00078">
    <property type="entry name" value="RVT_1"/>
    <property type="match status" value="1"/>
</dbReference>
<dbReference type="InterPro" id="IPR000477">
    <property type="entry name" value="RT_dom"/>
</dbReference>
<feature type="domain" description="Reverse transcriptase" evidence="2">
    <location>
        <begin position="578"/>
        <end position="769"/>
    </location>
</feature>
<proteinExistence type="predicted"/>
<protein>
    <submittedName>
        <fullName evidence="3">Putative reverse transcriptase domain-containing protein</fullName>
    </submittedName>
</protein>
<evidence type="ECO:0000259" key="2">
    <source>
        <dbReference type="PROSITE" id="PS50878"/>
    </source>
</evidence>
<feature type="region of interest" description="Disordered" evidence="1">
    <location>
        <begin position="308"/>
        <end position="362"/>
    </location>
</feature>
<reference evidence="3" key="1">
    <citation type="journal article" date="2019" name="Sci. Rep.">
        <title>Draft genome of Tanacetum cinerariifolium, the natural source of mosquito coil.</title>
        <authorList>
            <person name="Yamashiro T."/>
            <person name="Shiraishi A."/>
            <person name="Satake H."/>
            <person name="Nakayama K."/>
        </authorList>
    </citation>
    <scope>NUCLEOTIDE SEQUENCE</scope>
</reference>
<sequence>DSGYLVDVEVGLRETSLKDDVIARGSDEPHLEQDIDLEILVEIDECFAYADALRDRGIDARVVVEAVDRDEIETGMRGPVEVRVERITHPAMPKNIPEPAQEGAVKDTYKTLGDLVQRFHDHTEEVKELVARRVAEEMEDRKAARNLETLNENEDEQEGENGGNRNEGNGENRNKENGGNENGGNRGNGNEGNGENGNHGMNYGGFMPMARECTFQDFLKCKPHTFLGTEGVVGLTRLFEKMETVFNISNCPSKYQVKYATCTLQDSDLTWWKSHKRTIGNVIAVNPTRLQDAIRIANQLMDKKLQGYAARSAENKRRMESNPRDNRRQQPPFKRPRHFRKDCHKLRSQNRENQTRNKTGGNEVTAKAYAIGGGGTNPNYNVVTGTFLLNNCYASMLFDSGVDRSFVSTTFSVLLDVVPSTLGTSYVIELADGRIYETNIILRGCTLGLLGHPFNVDLMPVKLGSFDVIIGMDWLAKYHALIICDEKVVRIPYGDGALIIRGDNCDDENKSEEKRLEDVPIIREFPEVFPEDLHGLPPARQVKFQIDLVPGATPVAQSLYRLAPAKMQELSTQLQELSDKGFIRPSSSPWGAPALFVKKKDRSFRMCIGYRELNKLTVKNRYQLPRIDDLFDQLQGSRVYSKIDLRSGYHQLRVCEEDISKTTFMTRYGHYEFQVMPFGLTNAPAVFMDLMNRVCKPYLDRFVIVFIDDILIYSKNRKEHEGYLKLILKLLKEEEFEGIHVDHAKIEAIKDWASPKTPTEIHQFFGLAGYYRRFIEGFSKIARPMTKLTQKSMKFDWGEKEEAAFQLLKQRLYSAPILALPEGSENFVVYCDASHKGLGTILMQKEKVTAYASRQLKNRSWISRFGDLRALIMHELHKSKYSIHPGSDKMYQDLKKLYWWPNMKAEIAIYVCWDKHLPLVEFSYNNSYHTNIKAAPFEALYGRKCRSPICSAESHSTFYVSKLKKCMADEPLAIPLDEIQVDDKLNFIEEHVEIMDREVKRLKQNRILIVKTCKQESRKKTSTSDGVIATNGYLNSPTSPPSRVPPPPLIQESGSMDITLTLFPITSLDVQLNTPSPSPDLFGHPIPSNLLKLMEIHACVAFTIALSFLD</sequence>
<keyword evidence="3" id="KW-0548">Nucleotidyltransferase</keyword>
<keyword evidence="3" id="KW-0695">RNA-directed DNA polymerase</keyword>
<dbReference type="Pfam" id="PF17921">
    <property type="entry name" value="Integrase_H2C2"/>
    <property type="match status" value="1"/>
</dbReference>
<dbReference type="Gene3D" id="3.30.70.270">
    <property type="match status" value="2"/>
</dbReference>
<dbReference type="InterPro" id="IPR053134">
    <property type="entry name" value="RNA-dir_DNA_polymerase"/>
</dbReference>
<dbReference type="SUPFAM" id="SSF50630">
    <property type="entry name" value="Acid proteases"/>
    <property type="match status" value="1"/>
</dbReference>
<dbReference type="InterPro" id="IPR041577">
    <property type="entry name" value="RT_RNaseH_2"/>
</dbReference>
<dbReference type="Gene3D" id="1.10.340.70">
    <property type="match status" value="1"/>
</dbReference>
<dbReference type="CDD" id="cd01647">
    <property type="entry name" value="RT_LTR"/>
    <property type="match status" value="1"/>
</dbReference>
<dbReference type="InterPro" id="IPR043502">
    <property type="entry name" value="DNA/RNA_pol_sf"/>
</dbReference>
<dbReference type="Pfam" id="PF08284">
    <property type="entry name" value="RVP_2"/>
    <property type="match status" value="1"/>
</dbReference>
<dbReference type="PANTHER" id="PTHR24559:SF427">
    <property type="entry name" value="RNA-DIRECTED DNA POLYMERASE"/>
    <property type="match status" value="1"/>
</dbReference>
<dbReference type="Pfam" id="PF17919">
    <property type="entry name" value="RT_RNaseH_2"/>
    <property type="match status" value="1"/>
</dbReference>
<evidence type="ECO:0000256" key="1">
    <source>
        <dbReference type="SAM" id="MobiDB-lite"/>
    </source>
</evidence>
<organism evidence="3">
    <name type="scientific">Tanacetum cinerariifolium</name>
    <name type="common">Dalmatian daisy</name>
    <name type="synonym">Chrysanthemum cinerariifolium</name>
    <dbReference type="NCBI Taxonomy" id="118510"/>
    <lineage>
        <taxon>Eukaryota</taxon>
        <taxon>Viridiplantae</taxon>
        <taxon>Streptophyta</taxon>
        <taxon>Embryophyta</taxon>
        <taxon>Tracheophyta</taxon>
        <taxon>Spermatophyta</taxon>
        <taxon>Magnoliopsida</taxon>
        <taxon>eudicotyledons</taxon>
        <taxon>Gunneridae</taxon>
        <taxon>Pentapetalae</taxon>
        <taxon>asterids</taxon>
        <taxon>campanulids</taxon>
        <taxon>Asterales</taxon>
        <taxon>Asteraceae</taxon>
        <taxon>Asteroideae</taxon>
        <taxon>Anthemideae</taxon>
        <taxon>Anthemidinae</taxon>
        <taxon>Tanacetum</taxon>
    </lineage>
</organism>
<feature type="compositionally biased region" description="Basic and acidic residues" evidence="1">
    <location>
        <begin position="168"/>
        <end position="178"/>
    </location>
</feature>
<dbReference type="InterPro" id="IPR021109">
    <property type="entry name" value="Peptidase_aspartic_dom_sf"/>
</dbReference>
<dbReference type="GO" id="GO:0003964">
    <property type="term" value="F:RNA-directed DNA polymerase activity"/>
    <property type="evidence" value="ECO:0007669"/>
    <property type="project" value="UniProtKB-KW"/>
</dbReference>
<feature type="compositionally biased region" description="Basic and acidic residues" evidence="1">
    <location>
        <begin position="313"/>
        <end position="328"/>
    </location>
</feature>
<gene>
    <name evidence="3" type="ORF">Tci_046827</name>
</gene>
<dbReference type="CDD" id="cd00303">
    <property type="entry name" value="retropepsin_like"/>
    <property type="match status" value="1"/>
</dbReference>
<comment type="caution">
    <text evidence="3">The sequence shown here is derived from an EMBL/GenBank/DDBJ whole genome shotgun (WGS) entry which is preliminary data.</text>
</comment>
<dbReference type="PANTHER" id="PTHR24559">
    <property type="entry name" value="TRANSPOSON TY3-I GAG-POL POLYPROTEIN"/>
    <property type="match status" value="1"/>
</dbReference>
<feature type="non-terminal residue" evidence="3">
    <location>
        <position position="1"/>
    </location>
</feature>
<keyword evidence="3" id="KW-0808">Transferase</keyword>